<protein>
    <submittedName>
        <fullName evidence="1">Uncharacterized protein</fullName>
    </submittedName>
</protein>
<evidence type="ECO:0000313" key="1">
    <source>
        <dbReference type="EMBL" id="QOY25518.1"/>
    </source>
</evidence>
<evidence type="ECO:0000313" key="2">
    <source>
        <dbReference type="Proteomes" id="UP000587477"/>
    </source>
</evidence>
<organism evidence="1 2">
    <name type="scientific">Bacillus velezensis</name>
    <dbReference type="NCBI Taxonomy" id="492670"/>
    <lineage>
        <taxon>Bacteria</taxon>
        <taxon>Bacillati</taxon>
        <taxon>Bacillota</taxon>
        <taxon>Bacilli</taxon>
        <taxon>Bacillales</taxon>
        <taxon>Bacillaceae</taxon>
        <taxon>Bacillus</taxon>
        <taxon>Bacillus amyloliquefaciens group</taxon>
    </lineage>
</organism>
<dbReference type="EMBL" id="CP063687">
    <property type="protein sequence ID" value="QOY25518.1"/>
    <property type="molecule type" value="Genomic_DNA"/>
</dbReference>
<reference evidence="2" key="1">
    <citation type="submission" date="2020-10" db="EMBL/GenBank/DDBJ databases">
        <title>Complete genome sequence of Bacillus velezensis NST6.</title>
        <authorList>
            <person name="Choi J."/>
        </authorList>
    </citation>
    <scope>NUCLEOTIDE SEQUENCE [LARGE SCALE GENOMIC DNA]</scope>
    <source>
        <strain evidence="2">NST6</strain>
    </source>
</reference>
<dbReference type="Proteomes" id="UP000587477">
    <property type="component" value="Chromosome"/>
</dbReference>
<sequence length="170" mass="19310">MTARRSVRIDLAASANGFKRIREDKSLYYNQKHNAILSTNGHIAEVISPQPYDSVVIGLPYILRDGVCKKVTYRKSTENLKNDIRIMLENLDKFSSNGFHQMTVTERFDTGLIKLSSSYCPEAYADISKFNGRNVESGEQLWCKLETNENRAPIVTAIENSKPSEYLNLI</sequence>
<dbReference type="AlphaFoldDB" id="A0A411A4Q6"/>
<gene>
    <name evidence="1" type="ORF">BACVE_000446</name>
</gene>
<accession>A0A411A4Q6</accession>
<dbReference type="RefSeq" id="WP_017417535.1">
    <property type="nucleotide sequence ID" value="NZ_BDDG01000003.1"/>
</dbReference>
<name>A0A411A4Q6_BACVE</name>
<proteinExistence type="predicted"/>